<organism evidence="2 3">
    <name type="scientific">Ensifer canadensis</name>
    <dbReference type="NCBI Taxonomy" id="555315"/>
    <lineage>
        <taxon>Bacteria</taxon>
        <taxon>Pseudomonadati</taxon>
        <taxon>Pseudomonadota</taxon>
        <taxon>Alphaproteobacteria</taxon>
        <taxon>Hyphomicrobiales</taxon>
        <taxon>Rhizobiaceae</taxon>
        <taxon>Sinorhizobium/Ensifer group</taxon>
        <taxon>Ensifer</taxon>
    </lineage>
</organism>
<reference evidence="2 3" key="1">
    <citation type="submission" date="2020-01" db="EMBL/GenBank/DDBJ databases">
        <title>Draft genome assembly of Ensifer adhaerens T173.</title>
        <authorList>
            <person name="Craig J.E."/>
            <person name="Stinchcombe J.R."/>
        </authorList>
    </citation>
    <scope>NUCLEOTIDE SEQUENCE [LARGE SCALE GENOMIC DNA]</scope>
    <source>
        <strain evidence="2 3">T173</strain>
    </source>
</reference>
<comment type="caution">
    <text evidence="2">The sequence shown here is derived from an EMBL/GenBank/DDBJ whole genome shotgun (WGS) entry which is preliminary data.</text>
</comment>
<dbReference type="Proteomes" id="UP000744980">
    <property type="component" value="Unassembled WGS sequence"/>
</dbReference>
<evidence type="ECO:0000313" key="3">
    <source>
        <dbReference type="Proteomes" id="UP000744980"/>
    </source>
</evidence>
<evidence type="ECO:0000313" key="2">
    <source>
        <dbReference type="EMBL" id="MBM3092223.1"/>
    </source>
</evidence>
<evidence type="ECO:0000256" key="1">
    <source>
        <dbReference type="SAM" id="SignalP"/>
    </source>
</evidence>
<accession>A0AAW4FJH7</accession>
<sequence>MKKLCLASALAFGLNACATPVTRMDSSLVQVPAILGALKCAFATALMKEKRSGEIKRLEGTVAAGTLTLKVVHKNTKDFSVAAKPVTGGPFVFSFAGGVGNFLPSFSHSVVATNTIKTEINFRYYMWAADADVCGNVGADTRARYGFTEWLSTVVEGLDANSYTYPMGQADALTYDAEFGVVAKDKLGLDFDVVFLAGSAGVESERNDVQSLKFTIAPVNKDNPLPDIWSKNNGQAGRNP</sequence>
<protein>
    <recommendedName>
        <fullName evidence="4">Lipoprotein</fullName>
    </recommendedName>
</protein>
<proteinExistence type="predicted"/>
<feature type="signal peptide" evidence="1">
    <location>
        <begin position="1"/>
        <end position="18"/>
    </location>
</feature>
<dbReference type="EMBL" id="WXFA01000008">
    <property type="protein sequence ID" value="MBM3092223.1"/>
    <property type="molecule type" value="Genomic_DNA"/>
</dbReference>
<dbReference type="RefSeq" id="WP_203528205.1">
    <property type="nucleotide sequence ID" value="NZ_CP083370.1"/>
</dbReference>
<feature type="chain" id="PRO_5043655168" description="Lipoprotein" evidence="1">
    <location>
        <begin position="19"/>
        <end position="240"/>
    </location>
</feature>
<gene>
    <name evidence="2" type="ORF">GFB56_15560</name>
</gene>
<keyword evidence="3" id="KW-1185">Reference proteome</keyword>
<evidence type="ECO:0008006" key="4">
    <source>
        <dbReference type="Google" id="ProtNLM"/>
    </source>
</evidence>
<dbReference type="AlphaFoldDB" id="A0AAW4FJH7"/>
<keyword evidence="1" id="KW-0732">Signal</keyword>
<name>A0AAW4FJH7_9HYPH</name>